<feature type="short sequence motif" description="HXTX 1" evidence="2">
    <location>
        <begin position="39"/>
        <end position="42"/>
    </location>
</feature>
<proteinExistence type="inferred from homology"/>
<comment type="function">
    <text evidence="2">Hydrolyzes RNA 2',3'-cyclic phosphodiester to an RNA 2'-phosphomonoester.</text>
</comment>
<feature type="active site" description="Proton donor" evidence="2">
    <location>
        <position position="39"/>
    </location>
</feature>
<dbReference type="Proteomes" id="UP000001901">
    <property type="component" value="Chromosome"/>
</dbReference>
<keyword evidence="5" id="KW-1185">Reference proteome</keyword>
<dbReference type="GeneID" id="8740249"/>
<dbReference type="KEGG" id="apo:Arcpr_1559"/>
<organism evidence="4 5">
    <name type="scientific">Archaeoglobus profundus (strain DSM 5631 / JCM 9629 / NBRC 100127 / Av18)</name>
    <dbReference type="NCBI Taxonomy" id="572546"/>
    <lineage>
        <taxon>Archaea</taxon>
        <taxon>Methanobacteriati</taxon>
        <taxon>Methanobacteriota</taxon>
        <taxon>Archaeoglobi</taxon>
        <taxon>Archaeoglobales</taxon>
        <taxon>Archaeoglobaceae</taxon>
        <taxon>Archaeoglobus</taxon>
    </lineage>
</organism>
<evidence type="ECO:0000313" key="5">
    <source>
        <dbReference type="Proteomes" id="UP000001901"/>
    </source>
</evidence>
<dbReference type="InterPro" id="IPR014051">
    <property type="entry name" value="Phosphoesterase_HXTX"/>
</dbReference>
<evidence type="ECO:0000259" key="3">
    <source>
        <dbReference type="Pfam" id="PF02834"/>
    </source>
</evidence>
<feature type="short sequence motif" description="HXTX 2" evidence="2">
    <location>
        <begin position="123"/>
        <end position="126"/>
    </location>
</feature>
<dbReference type="Pfam" id="PF02834">
    <property type="entry name" value="LigT_PEase"/>
    <property type="match status" value="2"/>
</dbReference>
<feature type="active site" description="Proton acceptor" evidence="2">
    <location>
        <position position="123"/>
    </location>
</feature>
<comment type="catalytic activity">
    <reaction evidence="2">
        <text>a 3'-end 2',3'-cyclophospho-ribonucleotide-RNA + H2O = a 3'-end 2'-phospho-ribonucleotide-RNA + H(+)</text>
        <dbReference type="Rhea" id="RHEA:11828"/>
        <dbReference type="Rhea" id="RHEA-COMP:10464"/>
        <dbReference type="Rhea" id="RHEA-COMP:17353"/>
        <dbReference type="ChEBI" id="CHEBI:15377"/>
        <dbReference type="ChEBI" id="CHEBI:15378"/>
        <dbReference type="ChEBI" id="CHEBI:83064"/>
        <dbReference type="ChEBI" id="CHEBI:173113"/>
        <dbReference type="EC" id="3.1.4.58"/>
    </reaction>
</comment>
<dbReference type="OrthoDB" id="44091at2157"/>
<dbReference type="GO" id="GO:0004113">
    <property type="term" value="F:2',3'-cyclic-nucleotide 3'-phosphodiesterase activity"/>
    <property type="evidence" value="ECO:0007669"/>
    <property type="project" value="InterPro"/>
</dbReference>
<reference evidence="4 5" key="1">
    <citation type="journal article" date="2010" name="Stand. Genomic Sci.">
        <title>Complete genome sequence of Archaeoglobus profundus type strain (AV18).</title>
        <authorList>
            <person name="von Jan M."/>
            <person name="Lapidus A."/>
            <person name="Del Rio T.G."/>
            <person name="Copeland A."/>
            <person name="Tice H."/>
            <person name="Cheng J.F."/>
            <person name="Lucas S."/>
            <person name="Chen F."/>
            <person name="Nolan M."/>
            <person name="Goodwin L."/>
            <person name="Han C."/>
            <person name="Pitluck S."/>
            <person name="Liolios K."/>
            <person name="Ivanova N."/>
            <person name="Mavromatis K."/>
            <person name="Ovchinnikova G."/>
            <person name="Chertkov O."/>
            <person name="Pati A."/>
            <person name="Chen A."/>
            <person name="Palaniappan K."/>
            <person name="Land M."/>
            <person name="Hauser L."/>
            <person name="Chang Y.J."/>
            <person name="Jeffries C.D."/>
            <person name="Saunders E."/>
            <person name="Brettin T."/>
            <person name="Detter J.C."/>
            <person name="Chain P."/>
            <person name="Eichinger K."/>
            <person name="Huber H."/>
            <person name="Spring S."/>
            <person name="Rohde M."/>
            <person name="Goker M."/>
            <person name="Wirth R."/>
            <person name="Woyke T."/>
            <person name="Bristow J."/>
            <person name="Eisen J.A."/>
            <person name="Markowitz V."/>
            <person name="Hugenholtz P."/>
            <person name="Kyrpides N.C."/>
            <person name="Klenk H.P."/>
        </authorList>
    </citation>
    <scope>NUCLEOTIDE SEQUENCE [LARGE SCALE GENOMIC DNA]</scope>
    <source>
        <strain evidence="5">DSM 5631 / JCM 9629 / NBRC 100127 / Av18</strain>
    </source>
</reference>
<keyword evidence="4" id="KW-0436">Ligase</keyword>
<evidence type="ECO:0000256" key="1">
    <source>
        <dbReference type="ARBA" id="ARBA00022801"/>
    </source>
</evidence>
<dbReference type="EC" id="3.1.4.58" evidence="2"/>
<dbReference type="PaxDb" id="572546-Arcpr_1559"/>
<dbReference type="AlphaFoldDB" id="D2RER1"/>
<dbReference type="Gene3D" id="3.90.1140.10">
    <property type="entry name" value="Cyclic phosphodiesterase"/>
    <property type="match status" value="1"/>
</dbReference>
<dbReference type="GO" id="GO:0016874">
    <property type="term" value="F:ligase activity"/>
    <property type="evidence" value="ECO:0007669"/>
    <property type="project" value="UniProtKB-KW"/>
</dbReference>
<dbReference type="InterPro" id="IPR004175">
    <property type="entry name" value="RNA_CPDase"/>
</dbReference>
<sequence length="183" mass="21141">MRLFVAVDLSDEVREKMNNVLKTFKDFKGVKTVEKENLHITLMFLGEVPDRRVEVIKEKLREIKSEPFKIRLKGLGSFPPQGNIRVVWVGVEEGEENLKVLADAVESSLRSLGFKRDKDFVAHATVARVKRLAPSDKERLLKVVEKYKDYDFGEMVVDVFKLKKSTLTPKGPIYEDIEVYRLE</sequence>
<name>D2RER1_ARCPA</name>
<evidence type="ECO:0000313" key="4">
    <source>
        <dbReference type="EMBL" id="ADB58605.1"/>
    </source>
</evidence>
<evidence type="ECO:0000256" key="2">
    <source>
        <dbReference type="HAMAP-Rule" id="MF_01940"/>
    </source>
</evidence>
<dbReference type="STRING" id="572546.Arcpr_1559"/>
<keyword evidence="1 2" id="KW-0378">Hydrolase</keyword>
<dbReference type="eggNOG" id="arCOG01736">
    <property type="taxonomic scope" value="Archaea"/>
</dbReference>
<dbReference type="PANTHER" id="PTHR35561">
    <property type="entry name" value="RNA 2',3'-CYCLIC PHOSPHODIESTERASE"/>
    <property type="match status" value="1"/>
</dbReference>
<feature type="domain" description="Phosphoesterase HXTX" evidence="3">
    <location>
        <begin position="7"/>
        <end position="88"/>
    </location>
</feature>
<dbReference type="InterPro" id="IPR009097">
    <property type="entry name" value="Cyclic_Pdiesterase"/>
</dbReference>
<dbReference type="PANTHER" id="PTHR35561:SF1">
    <property type="entry name" value="RNA 2',3'-CYCLIC PHOSPHODIESTERASE"/>
    <property type="match status" value="1"/>
</dbReference>
<gene>
    <name evidence="4" type="ordered locus">Arcpr_1559</name>
</gene>
<protein>
    <recommendedName>
        <fullName evidence="2">RNA 2',3'-cyclic phosphodiesterase</fullName>
        <shortName evidence="2">RNA 2',3'-CPDase</shortName>
        <ecNumber evidence="2">3.1.4.58</ecNumber>
    </recommendedName>
</protein>
<dbReference type="RefSeq" id="WP_012940941.1">
    <property type="nucleotide sequence ID" value="NC_013741.1"/>
</dbReference>
<dbReference type="HAMAP" id="MF_01940">
    <property type="entry name" value="RNA_CPDase"/>
    <property type="match status" value="1"/>
</dbReference>
<accession>D2RER1</accession>
<dbReference type="NCBIfam" id="TIGR02258">
    <property type="entry name" value="2_5_ligase"/>
    <property type="match status" value="1"/>
</dbReference>
<dbReference type="EMBL" id="CP001857">
    <property type="protein sequence ID" value="ADB58605.1"/>
    <property type="molecule type" value="Genomic_DNA"/>
</dbReference>
<dbReference type="GO" id="GO:0008664">
    <property type="term" value="F:RNA 2',3'-cyclic 3'-phosphodiesterase activity"/>
    <property type="evidence" value="ECO:0007669"/>
    <property type="project" value="UniProtKB-EC"/>
</dbReference>
<feature type="domain" description="Phosphoesterase HXTX" evidence="3">
    <location>
        <begin position="90"/>
        <end position="174"/>
    </location>
</feature>
<dbReference type="HOGENOM" id="CLU_081251_3_4_2"/>
<dbReference type="SUPFAM" id="SSF55144">
    <property type="entry name" value="LigT-like"/>
    <property type="match status" value="1"/>
</dbReference>
<comment type="similarity">
    <text evidence="2">Belongs to the 2H phosphoesterase superfamily. ThpR family.</text>
</comment>